<feature type="region of interest" description="Disordered" evidence="1">
    <location>
        <begin position="293"/>
        <end position="329"/>
    </location>
</feature>
<reference evidence="2" key="2">
    <citation type="submission" date="2022-06" db="UniProtKB">
        <authorList>
            <consortium name="EnsemblMetazoa"/>
        </authorList>
    </citation>
    <scope>IDENTIFICATION</scope>
    <source>
        <strain evidence="2">PS312</strain>
    </source>
</reference>
<organism evidence="2 3">
    <name type="scientific">Pristionchus pacificus</name>
    <name type="common">Parasitic nematode worm</name>
    <dbReference type="NCBI Taxonomy" id="54126"/>
    <lineage>
        <taxon>Eukaryota</taxon>
        <taxon>Metazoa</taxon>
        <taxon>Ecdysozoa</taxon>
        <taxon>Nematoda</taxon>
        <taxon>Chromadorea</taxon>
        <taxon>Rhabditida</taxon>
        <taxon>Rhabditina</taxon>
        <taxon>Diplogasteromorpha</taxon>
        <taxon>Diplogasteroidea</taxon>
        <taxon>Neodiplogasteridae</taxon>
        <taxon>Pristionchus</taxon>
    </lineage>
</organism>
<name>A0A2A6B3I8_PRIPA</name>
<sequence length="349" mass="39704">MSSDLTCYFKINRPSNIETRPRAISTDLSAVKCDGEWYGFYSSSSSLPLSYTTSMSLFSKRVAVAIGEIKKTISTHGFSSLHELLFFRGNAELVAESDTNEKNICQSHLAFLLTNWPDRDKNQKRERNRKGAKENQCILPHKDEAPKEDRKATKEWTEVEPFYDGDDFHEISQPEDINKRELLSLGGQIFHEMCHSMSGSDGSVIKKAMMEMLCESGDVGCAEQILNFTLLSIPGVTRYIIHQARLYARGGLDLDVKCTRVRFSEPAILFFLTFLIRSNALVSLPWINNTAKKSDGSKVCGRDVEQEESEDTPSDREEEEKEEEVEEEDELEFLMSALMEEKEELFLSD</sequence>
<gene>
    <name evidence="2" type="primary">WBGene00277893</name>
</gene>
<protein>
    <submittedName>
        <fullName evidence="2">Uncharacterized protein</fullName>
    </submittedName>
</protein>
<evidence type="ECO:0000313" key="2">
    <source>
        <dbReference type="EnsemblMetazoa" id="PPA39524.1"/>
    </source>
</evidence>
<evidence type="ECO:0000313" key="3">
    <source>
        <dbReference type="Proteomes" id="UP000005239"/>
    </source>
</evidence>
<dbReference type="AlphaFoldDB" id="A0A2A6B3I8"/>
<feature type="region of interest" description="Disordered" evidence="1">
    <location>
        <begin position="120"/>
        <end position="152"/>
    </location>
</feature>
<accession>A0A8R1YYK7</accession>
<feature type="compositionally biased region" description="Acidic residues" evidence="1">
    <location>
        <begin position="305"/>
        <end position="329"/>
    </location>
</feature>
<proteinExistence type="predicted"/>
<feature type="compositionally biased region" description="Basic and acidic residues" evidence="1">
    <location>
        <begin position="293"/>
        <end position="304"/>
    </location>
</feature>
<keyword evidence="3" id="KW-1185">Reference proteome</keyword>
<evidence type="ECO:0000256" key="1">
    <source>
        <dbReference type="SAM" id="MobiDB-lite"/>
    </source>
</evidence>
<feature type="compositionally biased region" description="Basic and acidic residues" evidence="1">
    <location>
        <begin position="120"/>
        <end position="133"/>
    </location>
</feature>
<accession>A0A2A6B3I8</accession>
<dbReference type="Proteomes" id="UP000005239">
    <property type="component" value="Unassembled WGS sequence"/>
</dbReference>
<feature type="compositionally biased region" description="Basic and acidic residues" evidence="1">
    <location>
        <begin position="140"/>
        <end position="152"/>
    </location>
</feature>
<reference evidence="3" key="1">
    <citation type="journal article" date="2008" name="Nat. Genet.">
        <title>The Pristionchus pacificus genome provides a unique perspective on nematode lifestyle and parasitism.</title>
        <authorList>
            <person name="Dieterich C."/>
            <person name="Clifton S.W."/>
            <person name="Schuster L.N."/>
            <person name="Chinwalla A."/>
            <person name="Delehaunty K."/>
            <person name="Dinkelacker I."/>
            <person name="Fulton L."/>
            <person name="Fulton R."/>
            <person name="Godfrey J."/>
            <person name="Minx P."/>
            <person name="Mitreva M."/>
            <person name="Roeseler W."/>
            <person name="Tian H."/>
            <person name="Witte H."/>
            <person name="Yang S.P."/>
            <person name="Wilson R.K."/>
            <person name="Sommer R.J."/>
        </authorList>
    </citation>
    <scope>NUCLEOTIDE SEQUENCE [LARGE SCALE GENOMIC DNA]</scope>
    <source>
        <strain evidence="3">PS312</strain>
    </source>
</reference>
<dbReference type="EnsemblMetazoa" id="PPA39524.1">
    <property type="protein sequence ID" value="PPA39524.1"/>
    <property type="gene ID" value="WBGene00277893"/>
</dbReference>